<evidence type="ECO:0000313" key="3">
    <source>
        <dbReference type="Proteomes" id="UP000240988"/>
    </source>
</evidence>
<dbReference type="RefSeq" id="WP_077089756.1">
    <property type="nucleotide sequence ID" value="NZ_LT721901.1"/>
</dbReference>
<evidence type="ECO:0000313" key="2">
    <source>
        <dbReference type="EMBL" id="SPM37176.1"/>
    </source>
</evidence>
<proteinExistence type="predicted"/>
<dbReference type="Gene3D" id="3.30.429.10">
    <property type="entry name" value="Macrophage Migration Inhibitory Factor"/>
    <property type="match status" value="1"/>
</dbReference>
<dbReference type="SUPFAM" id="SSF55331">
    <property type="entry name" value="Tautomerase/MIF"/>
    <property type="match status" value="1"/>
</dbReference>
<dbReference type="Proteomes" id="UP000240988">
    <property type="component" value="Unassembled WGS sequence"/>
</dbReference>
<dbReference type="OrthoDB" id="7595039at2"/>
<sequence length="143" mass="16616">MPLWHIYTPVGAYSAEDKRALAADLMSVYVDAGLPKFYVNVLFHEIAEENFLIGGEPRTNFVRLVAEHIARHLETTELRRKALELFEAKIAPYVRDRGYDWEMHMDETPFDWWQVQGLVPPLADSEGEKLWVKENRPIPYATV</sequence>
<gene>
    <name evidence="2" type="ORF">MRAB57_5019</name>
</gene>
<keyword evidence="3" id="KW-1185">Reference proteome</keyword>
<dbReference type="InterPro" id="IPR028116">
    <property type="entry name" value="Cis-CaaD-like"/>
</dbReference>
<dbReference type="InterPro" id="IPR014347">
    <property type="entry name" value="Tautomerase/MIF_sf"/>
</dbReference>
<accession>A0A2U3P0A4</accession>
<reference evidence="2 3" key="1">
    <citation type="submission" date="2017-01" db="EMBL/GenBank/DDBJ databases">
        <authorList>
            <consortium name="Urmite Genomes"/>
        </authorList>
    </citation>
    <scope>NUCLEOTIDE SEQUENCE [LARGE SCALE GENOMIC DNA]</scope>
    <source>
        <strain evidence="2 3">AB57</strain>
    </source>
</reference>
<evidence type="ECO:0000259" key="1">
    <source>
        <dbReference type="Pfam" id="PF14832"/>
    </source>
</evidence>
<dbReference type="STRING" id="1841860.GCA_900157375_05022"/>
<name>A0A2U3P0A4_9MYCO</name>
<organism evidence="2 3">
    <name type="scientific">Mycobacterium rhizamassiliense</name>
    <dbReference type="NCBI Taxonomy" id="1841860"/>
    <lineage>
        <taxon>Bacteria</taxon>
        <taxon>Bacillati</taxon>
        <taxon>Actinomycetota</taxon>
        <taxon>Actinomycetes</taxon>
        <taxon>Mycobacteriales</taxon>
        <taxon>Mycobacteriaceae</taxon>
        <taxon>Mycobacterium</taxon>
    </lineage>
</organism>
<feature type="domain" description="Tautomerase cis-CaaD-like" evidence="1">
    <location>
        <begin position="1"/>
        <end position="136"/>
    </location>
</feature>
<dbReference type="Pfam" id="PF14832">
    <property type="entry name" value="Tautomerase_3"/>
    <property type="match status" value="1"/>
</dbReference>
<dbReference type="EMBL" id="FUFA01000005">
    <property type="protein sequence ID" value="SPM37176.1"/>
    <property type="molecule type" value="Genomic_DNA"/>
</dbReference>
<protein>
    <submittedName>
        <fullName evidence="2">4-oxalocrotonate tautomerase</fullName>
    </submittedName>
</protein>
<dbReference type="AlphaFoldDB" id="A0A2U3P0A4"/>